<accession>A0A381RD92</accession>
<dbReference type="InterPro" id="IPR034294">
    <property type="entry name" value="Aquaporin_transptr"/>
</dbReference>
<evidence type="ECO:0000256" key="2">
    <source>
        <dbReference type="ARBA" id="ARBA00022448"/>
    </source>
</evidence>
<reference evidence="7" key="1">
    <citation type="submission" date="2018-05" db="EMBL/GenBank/DDBJ databases">
        <authorList>
            <person name="Lanie J.A."/>
            <person name="Ng W.-L."/>
            <person name="Kazmierczak K.M."/>
            <person name="Andrzejewski T.M."/>
            <person name="Davidsen T.M."/>
            <person name="Wayne K.J."/>
            <person name="Tettelin H."/>
            <person name="Glass J.I."/>
            <person name="Rusch D."/>
            <person name="Podicherti R."/>
            <person name="Tsui H.-C.T."/>
            <person name="Winkler M.E."/>
        </authorList>
    </citation>
    <scope>NUCLEOTIDE SEQUENCE</scope>
</reference>
<dbReference type="SUPFAM" id="SSF81338">
    <property type="entry name" value="Aquaporin-like"/>
    <property type="match status" value="1"/>
</dbReference>
<sequence>MKNYITELIGTFFLVLIIGVSGNPFAIGFGLTVLVYMGAHISGAHYNPVVTLAMLLRKELGLVESINYIISQTLGATLAALVVFFLSSSPMEIQPNLSASIYQILACEIIFTYLLVYVILNVATHPNLKGNSFYGLAIGLTVMVGAFTVGQTSGGVFNPAVSLGPTLSHFIIGDGISKHYLWYYLLAPIIGALLATFQFNYFVNK</sequence>
<evidence type="ECO:0000313" key="7">
    <source>
        <dbReference type="EMBL" id="SUZ87827.1"/>
    </source>
</evidence>
<dbReference type="GO" id="GO:0016020">
    <property type="term" value="C:membrane"/>
    <property type="evidence" value="ECO:0007669"/>
    <property type="project" value="UniProtKB-SubCell"/>
</dbReference>
<feature type="transmembrane region" description="Helical" evidence="6">
    <location>
        <begin position="181"/>
        <end position="203"/>
    </location>
</feature>
<organism evidence="7">
    <name type="scientific">marine metagenome</name>
    <dbReference type="NCBI Taxonomy" id="408172"/>
    <lineage>
        <taxon>unclassified sequences</taxon>
        <taxon>metagenomes</taxon>
        <taxon>ecological metagenomes</taxon>
    </lineage>
</organism>
<evidence type="ECO:0000256" key="3">
    <source>
        <dbReference type="ARBA" id="ARBA00022692"/>
    </source>
</evidence>
<keyword evidence="4 6" id="KW-1133">Transmembrane helix</keyword>
<comment type="subcellular location">
    <subcellularLocation>
        <location evidence="1">Membrane</location>
        <topology evidence="1">Multi-pass membrane protein</topology>
    </subcellularLocation>
</comment>
<keyword evidence="3 6" id="KW-0812">Transmembrane</keyword>
<evidence type="ECO:0000256" key="4">
    <source>
        <dbReference type="ARBA" id="ARBA00022989"/>
    </source>
</evidence>
<gene>
    <name evidence="7" type="ORF">METZ01_LOCUS40681</name>
</gene>
<keyword evidence="5 6" id="KW-0472">Membrane</keyword>
<feature type="transmembrane region" description="Helical" evidence="6">
    <location>
        <begin position="33"/>
        <end position="56"/>
    </location>
</feature>
<dbReference type="InterPro" id="IPR000425">
    <property type="entry name" value="MIP"/>
</dbReference>
<dbReference type="AlphaFoldDB" id="A0A381RD92"/>
<dbReference type="Pfam" id="PF00230">
    <property type="entry name" value="MIP"/>
    <property type="match status" value="1"/>
</dbReference>
<feature type="transmembrane region" description="Helical" evidence="6">
    <location>
        <begin position="99"/>
        <end position="120"/>
    </location>
</feature>
<dbReference type="PRINTS" id="PR00783">
    <property type="entry name" value="MINTRINSICP"/>
</dbReference>
<proteinExistence type="predicted"/>
<feature type="transmembrane region" description="Helical" evidence="6">
    <location>
        <begin position="132"/>
        <end position="150"/>
    </location>
</feature>
<feature type="transmembrane region" description="Helical" evidence="6">
    <location>
        <begin position="68"/>
        <end position="87"/>
    </location>
</feature>
<dbReference type="PANTHER" id="PTHR45724">
    <property type="entry name" value="AQUAPORIN NIP2-1"/>
    <property type="match status" value="1"/>
</dbReference>
<evidence type="ECO:0000256" key="5">
    <source>
        <dbReference type="ARBA" id="ARBA00023136"/>
    </source>
</evidence>
<dbReference type="Gene3D" id="1.20.1080.10">
    <property type="entry name" value="Glycerol uptake facilitator protein"/>
    <property type="match status" value="1"/>
</dbReference>
<dbReference type="EMBL" id="UINC01001741">
    <property type="protein sequence ID" value="SUZ87827.1"/>
    <property type="molecule type" value="Genomic_DNA"/>
</dbReference>
<name>A0A381RD92_9ZZZZ</name>
<dbReference type="InterPro" id="IPR023271">
    <property type="entry name" value="Aquaporin-like"/>
</dbReference>
<evidence type="ECO:0000256" key="1">
    <source>
        <dbReference type="ARBA" id="ARBA00004141"/>
    </source>
</evidence>
<dbReference type="PANTHER" id="PTHR45724:SF13">
    <property type="entry name" value="AQUAPORIN NIP1-1-RELATED"/>
    <property type="match status" value="1"/>
</dbReference>
<protein>
    <recommendedName>
        <fullName evidence="8">Porin</fullName>
    </recommendedName>
</protein>
<evidence type="ECO:0008006" key="8">
    <source>
        <dbReference type="Google" id="ProtNLM"/>
    </source>
</evidence>
<evidence type="ECO:0000256" key="6">
    <source>
        <dbReference type="SAM" id="Phobius"/>
    </source>
</evidence>
<dbReference type="GO" id="GO:0015267">
    <property type="term" value="F:channel activity"/>
    <property type="evidence" value="ECO:0007669"/>
    <property type="project" value="InterPro"/>
</dbReference>
<keyword evidence="2" id="KW-0813">Transport</keyword>
<feature type="transmembrane region" description="Helical" evidence="6">
    <location>
        <begin position="7"/>
        <end position="27"/>
    </location>
</feature>